<feature type="region of interest" description="Disordered" evidence="1">
    <location>
        <begin position="221"/>
        <end position="274"/>
    </location>
</feature>
<proteinExistence type="predicted"/>
<dbReference type="AlphaFoldDB" id="A0A1C7LNC9"/>
<evidence type="ECO:0000313" key="2">
    <source>
        <dbReference type="EMBL" id="OBZ66265.1"/>
    </source>
</evidence>
<keyword evidence="3" id="KW-1185">Reference proteome</keyword>
<reference evidence="2 3" key="1">
    <citation type="submission" date="2016-03" db="EMBL/GenBank/DDBJ databases">
        <title>Whole genome sequencing of Grifola frondosa 9006-11.</title>
        <authorList>
            <person name="Min B."/>
            <person name="Park H."/>
            <person name="Kim J.-G."/>
            <person name="Cho H."/>
            <person name="Oh Y.-L."/>
            <person name="Kong W.-S."/>
            <person name="Choi I.-G."/>
        </authorList>
    </citation>
    <scope>NUCLEOTIDE SEQUENCE [LARGE SCALE GENOMIC DNA]</scope>
    <source>
        <strain evidence="2 3">9006-11</strain>
    </source>
</reference>
<comment type="caution">
    <text evidence="2">The sequence shown here is derived from an EMBL/GenBank/DDBJ whole genome shotgun (WGS) entry which is preliminary data.</text>
</comment>
<dbReference type="OrthoDB" id="2803716at2759"/>
<evidence type="ECO:0000313" key="3">
    <source>
        <dbReference type="Proteomes" id="UP000092993"/>
    </source>
</evidence>
<dbReference type="EMBL" id="LUGG01000032">
    <property type="protein sequence ID" value="OBZ66265.1"/>
    <property type="molecule type" value="Genomic_DNA"/>
</dbReference>
<sequence>MRTYYPARSRLRKSAEAKRRVTVGNIENTTPIPSPQIVHMQYRIEHDELAMIEPPYPVTIIISESSYPAFQLESDEDLPLTPNMVILRHRHIRNLVNADGSRPYVEIESPTPSASHGPTRRRAAESHSASRNATLPPAATSVVFVGSGPLTTPSVPSAQPGDLFLHTHQDGSRQIWIRTYTPDWVPVKEEHPHPSLTKYVLRILANGEPRWVTRQTMATYKGRERKRQRDASIPANTNINHLPSCTTPSTLSIEEESVEEESIEEESVEEERPKAAGGVFQFVKNVIYRTVEVLLGGR</sequence>
<dbReference type="STRING" id="5627.A0A1C7LNC9"/>
<gene>
    <name evidence="2" type="ORF">A0H81_13762</name>
</gene>
<feature type="compositionally biased region" description="Acidic residues" evidence="1">
    <location>
        <begin position="253"/>
        <end position="269"/>
    </location>
</feature>
<protein>
    <submittedName>
        <fullName evidence="2">Uncharacterized protein</fullName>
    </submittedName>
</protein>
<accession>A0A1C7LNC9</accession>
<name>A0A1C7LNC9_GRIFR</name>
<feature type="compositionally biased region" description="Polar residues" evidence="1">
    <location>
        <begin position="234"/>
        <end position="251"/>
    </location>
</feature>
<organism evidence="2 3">
    <name type="scientific">Grifola frondosa</name>
    <name type="common">Maitake</name>
    <name type="synonym">Polyporus frondosus</name>
    <dbReference type="NCBI Taxonomy" id="5627"/>
    <lineage>
        <taxon>Eukaryota</taxon>
        <taxon>Fungi</taxon>
        <taxon>Dikarya</taxon>
        <taxon>Basidiomycota</taxon>
        <taxon>Agaricomycotina</taxon>
        <taxon>Agaricomycetes</taxon>
        <taxon>Polyporales</taxon>
        <taxon>Grifolaceae</taxon>
        <taxon>Grifola</taxon>
    </lineage>
</organism>
<dbReference type="Proteomes" id="UP000092993">
    <property type="component" value="Unassembled WGS sequence"/>
</dbReference>
<feature type="region of interest" description="Disordered" evidence="1">
    <location>
        <begin position="103"/>
        <end position="135"/>
    </location>
</feature>
<evidence type="ECO:0000256" key="1">
    <source>
        <dbReference type="SAM" id="MobiDB-lite"/>
    </source>
</evidence>